<evidence type="ECO:0000313" key="7">
    <source>
        <dbReference type="EMBL" id="CAH0546715.1"/>
    </source>
</evidence>
<dbReference type="InterPro" id="IPR002502">
    <property type="entry name" value="Amidase_domain"/>
</dbReference>
<evidence type="ECO:0000256" key="4">
    <source>
        <dbReference type="SAM" id="Phobius"/>
    </source>
</evidence>
<name>A0A9P0ARV3_BRAAE</name>
<dbReference type="Proteomes" id="UP001154078">
    <property type="component" value="Chromosome 1"/>
</dbReference>
<dbReference type="InterPro" id="IPR036505">
    <property type="entry name" value="Amidase/PGRP_sf"/>
</dbReference>
<gene>
    <name evidence="7" type="ORF">MELIAE_LOCUS823</name>
</gene>
<dbReference type="EMBL" id="OV121132">
    <property type="protein sequence ID" value="CAH0546715.1"/>
    <property type="molecule type" value="Genomic_DNA"/>
</dbReference>
<feature type="domain" description="N-acetylmuramoyl-L-alanine amidase" evidence="5">
    <location>
        <begin position="177"/>
        <end position="307"/>
    </location>
</feature>
<keyword evidence="4" id="KW-1133">Transmembrane helix</keyword>
<evidence type="ECO:0000256" key="1">
    <source>
        <dbReference type="ARBA" id="ARBA00007553"/>
    </source>
</evidence>
<evidence type="ECO:0000259" key="5">
    <source>
        <dbReference type="SMART" id="SM00644"/>
    </source>
</evidence>
<dbReference type="Gene3D" id="3.40.80.10">
    <property type="entry name" value="Peptidoglycan recognition protein-like"/>
    <property type="match status" value="1"/>
</dbReference>
<keyword evidence="3" id="KW-0391">Immunity</keyword>
<dbReference type="PANTHER" id="PTHR11022:SF74">
    <property type="entry name" value="PEPTIDOGLYCAN-RECOGNITION PROTEIN SA"/>
    <property type="match status" value="1"/>
</dbReference>
<comment type="similarity">
    <text evidence="1">Belongs to the N-acetylmuramoyl-L-alanine amidase 2 family.</text>
</comment>
<dbReference type="CDD" id="cd06583">
    <property type="entry name" value="PGRP"/>
    <property type="match status" value="1"/>
</dbReference>
<keyword evidence="4" id="KW-0812">Transmembrane</keyword>
<dbReference type="GO" id="GO:0008270">
    <property type="term" value="F:zinc ion binding"/>
    <property type="evidence" value="ECO:0007669"/>
    <property type="project" value="InterPro"/>
</dbReference>
<proteinExistence type="inferred from homology"/>
<evidence type="ECO:0000313" key="8">
    <source>
        <dbReference type="Proteomes" id="UP001154078"/>
    </source>
</evidence>
<protein>
    <submittedName>
        <fullName evidence="7">Uncharacterized protein</fullName>
    </submittedName>
</protein>
<keyword evidence="2" id="KW-0399">Innate immunity</keyword>
<keyword evidence="4" id="KW-0472">Membrane</keyword>
<reference evidence="7" key="1">
    <citation type="submission" date="2021-12" db="EMBL/GenBank/DDBJ databases">
        <authorList>
            <person name="King R."/>
        </authorList>
    </citation>
    <scope>NUCLEOTIDE SEQUENCE</scope>
</reference>
<feature type="transmembrane region" description="Helical" evidence="4">
    <location>
        <begin position="124"/>
        <end position="146"/>
    </location>
</feature>
<dbReference type="InterPro" id="IPR006619">
    <property type="entry name" value="PGRP_domain_met/bac"/>
</dbReference>
<sequence>MKHVQSEDVTTDCDEGCTQVILKDDEGNLEVAKLAELCGREGILDPNKASVNITESEDVIVGPVTQFYAPVTIYQNVNGEINGTEKNEVNKKLPEPITESSLTIVNEDTPKLINKDKSKKIKHLIIIIAAVIISIIIVAVTIAMILKKSKHPNYKPPTDLDDQFLLYKADWGGKAATDDIPINKKPVQYVIISHTVSPMCNNVQACSSRVRNIQSQHQNGPFPDIGYNFLVGNDGHAYEGRGWNHKNFHMYDSVAICEIGDFTTDIFTNVMIESTKRLIDLGITLNKISTHYKLIGQNQTTTSESPGSNVYKVIKTWPHFYAGRVSS</sequence>
<dbReference type="Pfam" id="PF01510">
    <property type="entry name" value="Amidase_2"/>
    <property type="match status" value="1"/>
</dbReference>
<dbReference type="GO" id="GO:0008745">
    <property type="term" value="F:N-acetylmuramoyl-L-alanine amidase activity"/>
    <property type="evidence" value="ECO:0007669"/>
    <property type="project" value="InterPro"/>
</dbReference>
<feature type="domain" description="Peptidoglycan recognition protein family" evidence="6">
    <location>
        <begin position="163"/>
        <end position="301"/>
    </location>
</feature>
<dbReference type="OrthoDB" id="10001926at2759"/>
<dbReference type="AlphaFoldDB" id="A0A9P0ARV3"/>
<dbReference type="GO" id="GO:0009253">
    <property type="term" value="P:peptidoglycan catabolic process"/>
    <property type="evidence" value="ECO:0007669"/>
    <property type="project" value="InterPro"/>
</dbReference>
<dbReference type="SMART" id="SM00644">
    <property type="entry name" value="Ami_2"/>
    <property type="match status" value="1"/>
</dbReference>
<dbReference type="SUPFAM" id="SSF55846">
    <property type="entry name" value="N-acetylmuramoyl-L-alanine amidase-like"/>
    <property type="match status" value="1"/>
</dbReference>
<dbReference type="SMART" id="SM00701">
    <property type="entry name" value="PGRP"/>
    <property type="match status" value="1"/>
</dbReference>
<evidence type="ECO:0000259" key="6">
    <source>
        <dbReference type="SMART" id="SM00701"/>
    </source>
</evidence>
<organism evidence="7 8">
    <name type="scientific">Brassicogethes aeneus</name>
    <name type="common">Rape pollen beetle</name>
    <name type="synonym">Meligethes aeneus</name>
    <dbReference type="NCBI Taxonomy" id="1431903"/>
    <lineage>
        <taxon>Eukaryota</taxon>
        <taxon>Metazoa</taxon>
        <taxon>Ecdysozoa</taxon>
        <taxon>Arthropoda</taxon>
        <taxon>Hexapoda</taxon>
        <taxon>Insecta</taxon>
        <taxon>Pterygota</taxon>
        <taxon>Neoptera</taxon>
        <taxon>Endopterygota</taxon>
        <taxon>Coleoptera</taxon>
        <taxon>Polyphaga</taxon>
        <taxon>Cucujiformia</taxon>
        <taxon>Nitidulidae</taxon>
        <taxon>Meligethinae</taxon>
        <taxon>Brassicogethes</taxon>
    </lineage>
</organism>
<keyword evidence="8" id="KW-1185">Reference proteome</keyword>
<dbReference type="GO" id="GO:0045087">
    <property type="term" value="P:innate immune response"/>
    <property type="evidence" value="ECO:0007669"/>
    <property type="project" value="UniProtKB-KW"/>
</dbReference>
<dbReference type="InterPro" id="IPR015510">
    <property type="entry name" value="PGRP"/>
</dbReference>
<accession>A0A9P0ARV3</accession>
<evidence type="ECO:0000256" key="2">
    <source>
        <dbReference type="ARBA" id="ARBA00022588"/>
    </source>
</evidence>
<dbReference type="PANTHER" id="PTHR11022">
    <property type="entry name" value="PEPTIDOGLYCAN RECOGNITION PROTEIN"/>
    <property type="match status" value="1"/>
</dbReference>
<evidence type="ECO:0000256" key="3">
    <source>
        <dbReference type="ARBA" id="ARBA00022859"/>
    </source>
</evidence>